<dbReference type="InterPro" id="IPR008551">
    <property type="entry name" value="TANGO2"/>
</dbReference>
<sequence>MCTLTYLPLGNQEFLLTTNRDESPTRAHASFPEYLYFENKNIIFPKDPKAGGTWVATSDNGITVCLLNGADKPHEHKPPYRISRGIVLLEAIECIKPDEFFRNYDFKGIEPFTMVVLFHDPELKVVQFRWNGQETSIENLPHDKPHIWASHQLYTPDAIENRKKWFSNWLNDNKQFTTQNIIDFHKNAGSGDLSNDMVMDRGEVKTVSITSIASQIGSLSISYENLIDNTHQEVCLSQHVNQEFSNNVL</sequence>
<comment type="caution">
    <text evidence="1">The sequence shown here is derived from an EMBL/GenBank/DDBJ whole genome shotgun (WGS) entry which is preliminary data.</text>
</comment>
<dbReference type="Proteomes" id="UP000642920">
    <property type="component" value="Unassembled WGS sequence"/>
</dbReference>
<organism evidence="1 2">
    <name type="scientific">Marivirga atlantica</name>
    <dbReference type="NCBI Taxonomy" id="1548457"/>
    <lineage>
        <taxon>Bacteria</taxon>
        <taxon>Pseudomonadati</taxon>
        <taxon>Bacteroidota</taxon>
        <taxon>Cytophagia</taxon>
        <taxon>Cytophagales</taxon>
        <taxon>Marivirgaceae</taxon>
        <taxon>Marivirga</taxon>
    </lineage>
</organism>
<accession>A0A937AKR5</accession>
<dbReference type="EMBL" id="JAERQG010000001">
    <property type="protein sequence ID" value="MBL0764502.1"/>
    <property type="molecule type" value="Genomic_DNA"/>
</dbReference>
<name>A0A937AKR5_9BACT</name>
<protein>
    <submittedName>
        <fullName evidence="1">NRDE family protein</fullName>
    </submittedName>
</protein>
<proteinExistence type="predicted"/>
<dbReference type="RefSeq" id="WP_201918132.1">
    <property type="nucleotide sequence ID" value="NZ_JAERQG010000001.1"/>
</dbReference>
<reference evidence="1" key="1">
    <citation type="submission" date="2021-01" db="EMBL/GenBank/DDBJ databases">
        <title>Marivirga sp. nov., isolated from intertidal surface sediments.</title>
        <authorList>
            <person name="Zhang M."/>
        </authorList>
    </citation>
    <scope>NUCLEOTIDE SEQUENCE</scope>
    <source>
        <strain evidence="1">SM1354</strain>
    </source>
</reference>
<evidence type="ECO:0000313" key="1">
    <source>
        <dbReference type="EMBL" id="MBL0764502.1"/>
    </source>
</evidence>
<evidence type="ECO:0000313" key="2">
    <source>
        <dbReference type="Proteomes" id="UP000642920"/>
    </source>
</evidence>
<dbReference type="AlphaFoldDB" id="A0A937AKR5"/>
<gene>
    <name evidence="1" type="ORF">JKP34_04505</name>
</gene>
<keyword evidence="2" id="KW-1185">Reference proteome</keyword>
<dbReference type="Pfam" id="PF05742">
    <property type="entry name" value="TANGO2"/>
    <property type="match status" value="1"/>
</dbReference>